<keyword evidence="5" id="KW-1185">Reference proteome</keyword>
<dbReference type="SUPFAM" id="SSF64438">
    <property type="entry name" value="CNF1/YfiH-like putative cysteine hydrolases"/>
    <property type="match status" value="1"/>
</dbReference>
<dbReference type="GO" id="GO:0050568">
    <property type="term" value="F:protein-glutamine glutaminase activity"/>
    <property type="evidence" value="ECO:0007669"/>
    <property type="project" value="UniProtKB-UniRule"/>
</dbReference>
<evidence type="ECO:0000313" key="5">
    <source>
        <dbReference type="Proteomes" id="UP000199159"/>
    </source>
</evidence>
<dbReference type="Pfam" id="PF03975">
    <property type="entry name" value="CheD"/>
    <property type="match status" value="1"/>
</dbReference>
<comment type="function">
    <text evidence="3">Probably deamidates glutamine residues to glutamate on methyl-accepting chemotaxis receptors (MCPs), playing an important role in chemotaxis.</text>
</comment>
<dbReference type="EC" id="3.5.1.44" evidence="3"/>
<dbReference type="STRING" id="930152.SAMN05216565_10256"/>
<evidence type="ECO:0000256" key="1">
    <source>
        <dbReference type="ARBA" id="ARBA00022500"/>
    </source>
</evidence>
<dbReference type="AlphaFoldDB" id="A0A1H0R5W3"/>
<dbReference type="InterPro" id="IPR038592">
    <property type="entry name" value="CheD-like_sf"/>
</dbReference>
<dbReference type="InterPro" id="IPR011324">
    <property type="entry name" value="Cytotoxic_necrot_fac-like_cat"/>
</dbReference>
<dbReference type="PANTHER" id="PTHR35147:SF1">
    <property type="entry name" value="CHEMORECEPTOR GLUTAMINE DEAMIDASE CHED-RELATED"/>
    <property type="match status" value="1"/>
</dbReference>
<dbReference type="EMBL" id="FNJU01000002">
    <property type="protein sequence ID" value="SDP24805.1"/>
    <property type="molecule type" value="Genomic_DNA"/>
</dbReference>
<protein>
    <recommendedName>
        <fullName evidence="3">Probable chemoreceptor glutamine deamidase CheD</fullName>
        <ecNumber evidence="3">3.5.1.44</ecNumber>
    </recommendedName>
</protein>
<evidence type="ECO:0000256" key="3">
    <source>
        <dbReference type="HAMAP-Rule" id="MF_01440"/>
    </source>
</evidence>
<dbReference type="InterPro" id="IPR005659">
    <property type="entry name" value="Chemorcpt_Glu_NH3ase_CheD"/>
</dbReference>
<dbReference type="PANTHER" id="PTHR35147">
    <property type="entry name" value="CHEMORECEPTOR GLUTAMINE DEAMIDASE CHED-RELATED"/>
    <property type="match status" value="1"/>
</dbReference>
<evidence type="ECO:0000313" key="4">
    <source>
        <dbReference type="EMBL" id="SDP24805.1"/>
    </source>
</evidence>
<comment type="similarity">
    <text evidence="3">Belongs to the CheD family.</text>
</comment>
<evidence type="ECO:0000256" key="2">
    <source>
        <dbReference type="ARBA" id="ARBA00022801"/>
    </source>
</evidence>
<organism evidence="4 5">
    <name type="scientific">Litchfieldia salsa</name>
    <dbReference type="NCBI Taxonomy" id="930152"/>
    <lineage>
        <taxon>Bacteria</taxon>
        <taxon>Bacillati</taxon>
        <taxon>Bacillota</taxon>
        <taxon>Bacilli</taxon>
        <taxon>Bacillales</taxon>
        <taxon>Bacillaceae</taxon>
        <taxon>Litchfieldia</taxon>
    </lineage>
</organism>
<keyword evidence="2 3" id="KW-0378">Hydrolase</keyword>
<accession>A0A1H0R5W3</accession>
<name>A0A1H0R5W3_9BACI</name>
<gene>
    <name evidence="3" type="primary">cheD</name>
    <name evidence="4" type="ORF">SAMN05216565_10256</name>
</gene>
<dbReference type="HAMAP" id="MF_01440">
    <property type="entry name" value="CheD"/>
    <property type="match status" value="1"/>
</dbReference>
<keyword evidence="1 3" id="KW-0145">Chemotaxis</keyword>
<sequence>MMGQVEQIIKVGIADMSVIKAPQTIRTSGLGSCVGVVIYDPGQEVAGLAHVMLPDSTLAKTGTLNLAKYADTAIQELIKMIVKSGGRSHALKAKMAGGAQMFPNLSGNDMMRIGPRNVEAVMNELRKFKISVLSSDVGGNQGRTIEFDPLTSSLMIRTVNQGIKSI</sequence>
<dbReference type="Proteomes" id="UP000199159">
    <property type="component" value="Unassembled WGS sequence"/>
</dbReference>
<reference evidence="5" key="1">
    <citation type="submission" date="2016-10" db="EMBL/GenBank/DDBJ databases">
        <authorList>
            <person name="Varghese N."/>
            <person name="Submissions S."/>
        </authorList>
    </citation>
    <scope>NUCLEOTIDE SEQUENCE [LARGE SCALE GENOMIC DNA]</scope>
    <source>
        <strain evidence="5">IBRC-M10078</strain>
    </source>
</reference>
<comment type="catalytic activity">
    <reaction evidence="3">
        <text>L-glutaminyl-[protein] + H2O = L-glutamyl-[protein] + NH4(+)</text>
        <dbReference type="Rhea" id="RHEA:16441"/>
        <dbReference type="Rhea" id="RHEA-COMP:10207"/>
        <dbReference type="Rhea" id="RHEA-COMP:10208"/>
        <dbReference type="ChEBI" id="CHEBI:15377"/>
        <dbReference type="ChEBI" id="CHEBI:28938"/>
        <dbReference type="ChEBI" id="CHEBI:29973"/>
        <dbReference type="ChEBI" id="CHEBI:30011"/>
        <dbReference type="EC" id="3.5.1.44"/>
    </reaction>
</comment>
<proteinExistence type="inferred from homology"/>
<dbReference type="Gene3D" id="3.30.1330.200">
    <property type="match status" value="1"/>
</dbReference>
<dbReference type="CDD" id="cd16352">
    <property type="entry name" value="CheD"/>
    <property type="match status" value="1"/>
</dbReference>
<dbReference type="GO" id="GO:0006935">
    <property type="term" value="P:chemotaxis"/>
    <property type="evidence" value="ECO:0007669"/>
    <property type="project" value="UniProtKB-UniRule"/>
</dbReference>